<protein>
    <submittedName>
        <fullName evidence="1">Uncharacterized protein</fullName>
    </submittedName>
</protein>
<organism evidence="1 2">
    <name type="scientific">Haloarcula salina</name>
    <dbReference type="NCBI Taxonomy" id="1429914"/>
    <lineage>
        <taxon>Archaea</taxon>
        <taxon>Methanobacteriati</taxon>
        <taxon>Methanobacteriota</taxon>
        <taxon>Stenosarchaea group</taxon>
        <taxon>Halobacteria</taxon>
        <taxon>Halobacteriales</taxon>
        <taxon>Haloarculaceae</taxon>
        <taxon>Haloarcula</taxon>
    </lineage>
</organism>
<keyword evidence="2" id="KW-1185">Reference proteome</keyword>
<gene>
    <name evidence="1" type="ORF">KTS37_01185</name>
</gene>
<dbReference type="Proteomes" id="UP001166304">
    <property type="component" value="Unassembled WGS sequence"/>
</dbReference>
<proteinExistence type="predicted"/>
<accession>A0AA41FYS0</accession>
<comment type="caution">
    <text evidence="1">The sequence shown here is derived from an EMBL/GenBank/DDBJ whole genome shotgun (WGS) entry which is preliminary data.</text>
</comment>
<evidence type="ECO:0000313" key="2">
    <source>
        <dbReference type="Proteomes" id="UP001166304"/>
    </source>
</evidence>
<dbReference type="AlphaFoldDB" id="A0AA41FYS0"/>
<reference evidence="1" key="1">
    <citation type="submission" date="2021-06" db="EMBL/GenBank/DDBJ databases">
        <title>New haloarchaea isolates fom saline soil.</title>
        <authorList>
            <person name="Duran-Viseras A."/>
            <person name="Sanchez-Porro C.S."/>
            <person name="Ventosa A."/>
        </authorList>
    </citation>
    <scope>NUCLEOTIDE SEQUENCE</scope>
    <source>
        <strain evidence="1">JCM 18369</strain>
    </source>
</reference>
<evidence type="ECO:0000313" key="1">
    <source>
        <dbReference type="EMBL" id="MBV0900389.1"/>
    </source>
</evidence>
<name>A0AA41FYS0_9EURY</name>
<dbReference type="EMBL" id="JAHQXE010000001">
    <property type="protein sequence ID" value="MBV0900389.1"/>
    <property type="molecule type" value="Genomic_DNA"/>
</dbReference>
<sequence>MIYESSSGEYYSGLDIWMRFESGLWTPHDWDDETGQEWVRADDGTVITLTPITEAELPEGVSVTEIRDVEAVEDA</sequence>
<dbReference type="RefSeq" id="WP_162412309.1">
    <property type="nucleotide sequence ID" value="NZ_JAHQXE010000001.1"/>
</dbReference>